<evidence type="ECO:0000256" key="1">
    <source>
        <dbReference type="RuleBase" id="RU367042"/>
    </source>
</evidence>
<comment type="similarity">
    <text evidence="1">Belongs to the eukaryotic ribosomal protein eL8 family.</text>
</comment>
<keyword evidence="1" id="KW-0689">Ribosomal protein</keyword>
<dbReference type="Gene3D" id="3.30.1330.30">
    <property type="match status" value="2"/>
</dbReference>
<accession>A0AAW0IJZ8</accession>
<gene>
    <name evidence="2" type="ORF">U0070_008836</name>
</gene>
<comment type="function">
    <text evidence="1">Component of the ribosome.</text>
</comment>
<comment type="caution">
    <text evidence="2">The sequence shown here is derived from an EMBL/GenBank/DDBJ whole genome shotgun (WGS) entry which is preliminary data.</text>
</comment>
<keyword evidence="3" id="KW-1185">Reference proteome</keyword>
<dbReference type="GO" id="GO:0003723">
    <property type="term" value="F:RNA binding"/>
    <property type="evidence" value="ECO:0007669"/>
    <property type="project" value="UniProtKB-UniRule"/>
</dbReference>
<dbReference type="EMBL" id="JBBHLL010000123">
    <property type="protein sequence ID" value="KAK7814468.1"/>
    <property type="molecule type" value="Genomic_DNA"/>
</dbReference>
<dbReference type="Proteomes" id="UP001488838">
    <property type="component" value="Unassembled WGS sequence"/>
</dbReference>
<sequence length="142" mass="16283">MKKQEAKRVAEELWDWAGDPAQNRFHSRSQMTHYIRMQQTRAILYKQLKVPSAIGQFTQALDQQVPTQLSEEQEGSAGGLVYYIIKGKARLVHRKACITVSFTQINLEDKGALAKLVEAIRTRYSDRYAIYCHWEGNVLGPN</sequence>
<name>A0AAW0IJZ8_MYOGA</name>
<dbReference type="InterPro" id="IPR001921">
    <property type="entry name" value="Ribosomal_eL8_euk"/>
</dbReference>
<dbReference type="PRINTS" id="PR00882">
    <property type="entry name" value="RIBOSOMALL7A"/>
</dbReference>
<dbReference type="AlphaFoldDB" id="A0AAW0IJZ8"/>
<reference evidence="2 3" key="1">
    <citation type="journal article" date="2023" name="bioRxiv">
        <title>Conserved and derived expression patterns and positive selection on dental genes reveal complex evolutionary context of ever-growing rodent molars.</title>
        <authorList>
            <person name="Calamari Z.T."/>
            <person name="Song A."/>
            <person name="Cohen E."/>
            <person name="Akter M."/>
            <person name="Roy R.D."/>
            <person name="Hallikas O."/>
            <person name="Christensen M.M."/>
            <person name="Li P."/>
            <person name="Marangoni P."/>
            <person name="Jernvall J."/>
            <person name="Klein O.D."/>
        </authorList>
    </citation>
    <scope>NUCLEOTIDE SEQUENCE [LARGE SCALE GENOMIC DNA]</scope>
    <source>
        <strain evidence="2">V071</strain>
    </source>
</reference>
<proteinExistence type="inferred from homology"/>
<feature type="non-terminal residue" evidence="2">
    <location>
        <position position="142"/>
    </location>
</feature>
<protein>
    <recommendedName>
        <fullName evidence="1">60S ribosomal protein L7a</fullName>
    </recommendedName>
</protein>
<evidence type="ECO:0000313" key="3">
    <source>
        <dbReference type="Proteomes" id="UP001488838"/>
    </source>
</evidence>
<dbReference type="InterPro" id="IPR029064">
    <property type="entry name" value="Ribosomal_eL30-like_sf"/>
</dbReference>
<evidence type="ECO:0000313" key="2">
    <source>
        <dbReference type="EMBL" id="KAK7814468.1"/>
    </source>
</evidence>
<organism evidence="2 3">
    <name type="scientific">Myodes glareolus</name>
    <name type="common">Bank vole</name>
    <name type="synonym">Clethrionomys glareolus</name>
    <dbReference type="NCBI Taxonomy" id="447135"/>
    <lineage>
        <taxon>Eukaryota</taxon>
        <taxon>Metazoa</taxon>
        <taxon>Chordata</taxon>
        <taxon>Craniata</taxon>
        <taxon>Vertebrata</taxon>
        <taxon>Euteleostomi</taxon>
        <taxon>Mammalia</taxon>
        <taxon>Eutheria</taxon>
        <taxon>Euarchontoglires</taxon>
        <taxon>Glires</taxon>
        <taxon>Rodentia</taxon>
        <taxon>Myomorpha</taxon>
        <taxon>Muroidea</taxon>
        <taxon>Cricetidae</taxon>
        <taxon>Arvicolinae</taxon>
        <taxon>Myodes</taxon>
    </lineage>
</organism>
<dbReference type="GO" id="GO:0022625">
    <property type="term" value="C:cytosolic large ribosomal subunit"/>
    <property type="evidence" value="ECO:0007669"/>
    <property type="project" value="UniProtKB-UniRule"/>
</dbReference>
<keyword evidence="1" id="KW-0687">Ribonucleoprotein</keyword>